<dbReference type="Pfam" id="PF01551">
    <property type="entry name" value="Peptidase_M23"/>
    <property type="match status" value="1"/>
</dbReference>
<evidence type="ECO:0000259" key="4">
    <source>
        <dbReference type="Pfam" id="PF01551"/>
    </source>
</evidence>
<sequence length="509" mass="55054">MPTPCLPLRTSPPNTSVAVPAPATRTRILLVLIALIPLLPVSPAAADPAVWRWPVEGRPRIVRPFAPPLERWLAGHRGIDLAASPATPVLAAGAGTVRYAGRLAGRGVVSIEHPGGLRTTYLPVTPSVRRGQQVSPGDRLGTLEAFAGHCAESCLHWGLIRPPRYLDPLLLLGQARIRLLPYWDPTPTTDEGEPPRDAFPRPDGPSIPWPTKAADAAPAAPLITTPATTWSPWAPTRRSAIDEPRNMVPPEYAGRTSPPPTTNSHRAAASVLRTTNTSTAYYAQPESHAQGYDGAPATDLQPQGHNRPAGIDPLQAHSETHDHDAGRDRDEAWAREPERSHSEKRGSDPKQTHNEEQGSELKHIHDEEAALGTAPEHDHDEQPGDAATRPGTTTSDTPTPPLRQPELRLTTLTSPPHCASPRATPKTPSTASTVWSLRFPHGRAAAPAAAALGTATILAGLLLVILLRHHKPRRHRTRPRPKSRTVRGAHRKPPRSPRNRTENRQSTNP</sequence>
<dbReference type="InterPro" id="IPR050570">
    <property type="entry name" value="Cell_wall_metabolism_enzyme"/>
</dbReference>
<evidence type="ECO:0000256" key="1">
    <source>
        <dbReference type="ARBA" id="ARBA00022729"/>
    </source>
</evidence>
<feature type="region of interest" description="Disordered" evidence="2">
    <location>
        <begin position="288"/>
        <end position="360"/>
    </location>
</feature>
<comment type="caution">
    <text evidence="5">The sequence shown here is derived from an EMBL/GenBank/DDBJ whole genome shotgun (WGS) entry which is preliminary data.</text>
</comment>
<feature type="compositionally biased region" description="Basic and acidic residues" evidence="2">
    <location>
        <begin position="318"/>
        <end position="360"/>
    </location>
</feature>
<feature type="transmembrane region" description="Helical" evidence="3">
    <location>
        <begin position="444"/>
        <end position="467"/>
    </location>
</feature>
<dbReference type="RefSeq" id="WP_420540693.1">
    <property type="nucleotide sequence ID" value="NZ_BAAAVE010000005.1"/>
</dbReference>
<keyword evidence="6" id="KW-1185">Reference proteome</keyword>
<dbReference type="InterPro" id="IPR016047">
    <property type="entry name" value="M23ase_b-sheet_dom"/>
</dbReference>
<dbReference type="InterPro" id="IPR011055">
    <property type="entry name" value="Dup_hybrid_motif"/>
</dbReference>
<dbReference type="EMBL" id="JAMZEC010000001">
    <property type="protein sequence ID" value="MCP2345231.1"/>
    <property type="molecule type" value="Genomic_DNA"/>
</dbReference>
<accession>A0ABT1JVE1</accession>
<evidence type="ECO:0000256" key="3">
    <source>
        <dbReference type="SAM" id="Phobius"/>
    </source>
</evidence>
<gene>
    <name evidence="5" type="ORF">HD595_001353</name>
</gene>
<feature type="compositionally biased region" description="Low complexity" evidence="2">
    <location>
        <begin position="388"/>
        <end position="397"/>
    </location>
</feature>
<protein>
    <recommendedName>
        <fullName evidence="4">M23ase beta-sheet core domain-containing protein</fullName>
    </recommendedName>
</protein>
<dbReference type="PANTHER" id="PTHR21666">
    <property type="entry name" value="PEPTIDASE-RELATED"/>
    <property type="match status" value="1"/>
</dbReference>
<keyword evidence="3" id="KW-0812">Transmembrane</keyword>
<keyword evidence="3" id="KW-0472">Membrane</keyword>
<dbReference type="PANTHER" id="PTHR21666:SF289">
    <property type="entry name" value="L-ALA--D-GLU ENDOPEPTIDASE"/>
    <property type="match status" value="1"/>
</dbReference>
<keyword evidence="1" id="KW-0732">Signal</keyword>
<feature type="region of interest" description="Disordered" evidence="2">
    <location>
        <begin position="186"/>
        <end position="207"/>
    </location>
</feature>
<feature type="domain" description="M23ase beta-sheet core" evidence="4">
    <location>
        <begin position="75"/>
        <end position="168"/>
    </location>
</feature>
<proteinExistence type="predicted"/>
<feature type="compositionally biased region" description="Basic residues" evidence="2">
    <location>
        <begin position="472"/>
        <end position="498"/>
    </location>
</feature>
<feature type="region of interest" description="Disordered" evidence="2">
    <location>
        <begin position="374"/>
        <end position="432"/>
    </location>
</feature>
<dbReference type="CDD" id="cd12797">
    <property type="entry name" value="M23_peptidase"/>
    <property type="match status" value="1"/>
</dbReference>
<dbReference type="Proteomes" id="UP001320766">
    <property type="component" value="Unassembled WGS sequence"/>
</dbReference>
<name>A0ABT1JVE1_9ACTN</name>
<evidence type="ECO:0000313" key="5">
    <source>
        <dbReference type="EMBL" id="MCP2345231.1"/>
    </source>
</evidence>
<keyword evidence="3" id="KW-1133">Transmembrane helix</keyword>
<evidence type="ECO:0000313" key="6">
    <source>
        <dbReference type="Proteomes" id="UP001320766"/>
    </source>
</evidence>
<evidence type="ECO:0000256" key="2">
    <source>
        <dbReference type="SAM" id="MobiDB-lite"/>
    </source>
</evidence>
<reference evidence="5 6" key="1">
    <citation type="submission" date="2022-06" db="EMBL/GenBank/DDBJ databases">
        <title>Sequencing the genomes of 1000 actinobacteria strains.</title>
        <authorList>
            <person name="Klenk H.-P."/>
        </authorList>
    </citation>
    <scope>NUCLEOTIDE SEQUENCE [LARGE SCALE GENOMIC DNA]</scope>
    <source>
        <strain evidence="5 6">DSM 44170</strain>
    </source>
</reference>
<organism evidence="5 6">
    <name type="scientific">Nonomuraea roseoviolacea subsp. carminata</name>
    <dbReference type="NCBI Taxonomy" id="160689"/>
    <lineage>
        <taxon>Bacteria</taxon>
        <taxon>Bacillati</taxon>
        <taxon>Actinomycetota</taxon>
        <taxon>Actinomycetes</taxon>
        <taxon>Streptosporangiales</taxon>
        <taxon>Streptosporangiaceae</taxon>
        <taxon>Nonomuraea</taxon>
    </lineage>
</organism>
<dbReference type="Gene3D" id="2.70.70.10">
    <property type="entry name" value="Glucose Permease (Domain IIA)"/>
    <property type="match status" value="1"/>
</dbReference>
<dbReference type="SUPFAM" id="SSF51261">
    <property type="entry name" value="Duplicated hybrid motif"/>
    <property type="match status" value="1"/>
</dbReference>
<feature type="region of interest" description="Disordered" evidence="2">
    <location>
        <begin position="223"/>
        <end position="266"/>
    </location>
</feature>
<feature type="region of interest" description="Disordered" evidence="2">
    <location>
        <begin position="472"/>
        <end position="509"/>
    </location>
</feature>
<feature type="compositionally biased region" description="Low complexity" evidence="2">
    <location>
        <begin position="223"/>
        <end position="236"/>
    </location>
</feature>